<gene>
    <name evidence="8" type="ORF">JEQ17_42250</name>
</gene>
<reference evidence="8 9" key="1">
    <citation type="submission" date="2020-12" db="EMBL/GenBank/DDBJ databases">
        <title>A novel species.</title>
        <authorList>
            <person name="Li K."/>
        </authorList>
    </citation>
    <scope>NUCLEOTIDE SEQUENCE [LARGE SCALE GENOMIC DNA]</scope>
    <source>
        <strain evidence="8 9">ZYC-3</strain>
    </source>
</reference>
<keyword evidence="2" id="KW-0902">Two-component regulatory system</keyword>
<keyword evidence="4 6" id="KW-0238">DNA-binding</keyword>
<dbReference type="AlphaFoldDB" id="A0A7T7L2S7"/>
<dbReference type="SMART" id="SM01043">
    <property type="entry name" value="BTAD"/>
    <property type="match status" value="1"/>
</dbReference>
<sequence length="274" mass="30165">MGEGTPKGLRESGSAKGASDGLRFELLGPLRALRDGVEVPLGPPKQRAVLAVLLLQEGRPISYDTLVEAVWGGAPPLHVRNLVQKYVSGLRRSLGGAAELVWTGSGYRLTGAEADDLRERRRWVDEALAARDAGELRRAAELVARAEELWRGEFAEGLRAPYLAAERLRWAEKRLTVLEARLAGEIELGRSFEYVHELVRLVAAHPLRERFVELLMLALYRTGRSSDALTAYEAARQRLAEALGADPGPPLRSLHARMLRQDPALLPRPPVPVS</sequence>
<evidence type="ECO:0000313" key="8">
    <source>
        <dbReference type="EMBL" id="QQM45385.1"/>
    </source>
</evidence>
<protein>
    <submittedName>
        <fullName evidence="8">AfsR/SARP family transcriptional regulator</fullName>
    </submittedName>
</protein>
<evidence type="ECO:0000256" key="1">
    <source>
        <dbReference type="ARBA" id="ARBA00005820"/>
    </source>
</evidence>
<dbReference type="InterPro" id="IPR001867">
    <property type="entry name" value="OmpR/PhoB-type_DNA-bd"/>
</dbReference>
<dbReference type="Pfam" id="PF03704">
    <property type="entry name" value="BTAD"/>
    <property type="match status" value="1"/>
</dbReference>
<evidence type="ECO:0000256" key="5">
    <source>
        <dbReference type="ARBA" id="ARBA00023163"/>
    </source>
</evidence>
<feature type="DNA-binding region" description="OmpR/PhoB-type" evidence="6">
    <location>
        <begin position="14"/>
        <end position="111"/>
    </location>
</feature>
<dbReference type="InterPro" id="IPR005158">
    <property type="entry name" value="BTAD"/>
</dbReference>
<dbReference type="Proteomes" id="UP000595636">
    <property type="component" value="Chromosome"/>
</dbReference>
<dbReference type="InterPro" id="IPR016032">
    <property type="entry name" value="Sig_transdc_resp-reg_C-effctor"/>
</dbReference>
<dbReference type="Gene3D" id="1.25.40.10">
    <property type="entry name" value="Tetratricopeptide repeat domain"/>
    <property type="match status" value="1"/>
</dbReference>
<dbReference type="PROSITE" id="PS51755">
    <property type="entry name" value="OMPR_PHOB"/>
    <property type="match status" value="1"/>
</dbReference>
<proteinExistence type="inferred from homology"/>
<dbReference type="PANTHER" id="PTHR35807:SF1">
    <property type="entry name" value="TRANSCRIPTIONAL REGULATOR REDD"/>
    <property type="match status" value="1"/>
</dbReference>
<dbReference type="GO" id="GO:0006355">
    <property type="term" value="P:regulation of DNA-templated transcription"/>
    <property type="evidence" value="ECO:0007669"/>
    <property type="project" value="InterPro"/>
</dbReference>
<accession>A0A7T7L2S7</accession>
<dbReference type="SUPFAM" id="SSF46894">
    <property type="entry name" value="C-terminal effector domain of the bipartite response regulators"/>
    <property type="match status" value="1"/>
</dbReference>
<comment type="similarity">
    <text evidence="1">Belongs to the AfsR/DnrI/RedD regulatory family.</text>
</comment>
<evidence type="ECO:0000256" key="2">
    <source>
        <dbReference type="ARBA" id="ARBA00023012"/>
    </source>
</evidence>
<keyword evidence="9" id="KW-1185">Reference proteome</keyword>
<keyword evidence="3" id="KW-0805">Transcription regulation</keyword>
<dbReference type="InterPro" id="IPR051677">
    <property type="entry name" value="AfsR-DnrI-RedD_regulator"/>
</dbReference>
<dbReference type="Gene3D" id="1.10.10.10">
    <property type="entry name" value="Winged helix-like DNA-binding domain superfamily/Winged helix DNA-binding domain"/>
    <property type="match status" value="1"/>
</dbReference>
<dbReference type="SMART" id="SM00862">
    <property type="entry name" value="Trans_reg_C"/>
    <property type="match status" value="1"/>
</dbReference>
<dbReference type="Pfam" id="PF00486">
    <property type="entry name" value="Trans_reg_C"/>
    <property type="match status" value="1"/>
</dbReference>
<dbReference type="EMBL" id="CP066831">
    <property type="protein sequence ID" value="QQM45385.1"/>
    <property type="molecule type" value="Genomic_DNA"/>
</dbReference>
<evidence type="ECO:0000256" key="3">
    <source>
        <dbReference type="ARBA" id="ARBA00023015"/>
    </source>
</evidence>
<dbReference type="RefSeq" id="WP_200400192.1">
    <property type="nucleotide sequence ID" value="NZ_CP066831.1"/>
</dbReference>
<evidence type="ECO:0000259" key="7">
    <source>
        <dbReference type="PROSITE" id="PS51755"/>
    </source>
</evidence>
<feature type="domain" description="OmpR/PhoB-type" evidence="7">
    <location>
        <begin position="14"/>
        <end position="111"/>
    </location>
</feature>
<evidence type="ECO:0000313" key="9">
    <source>
        <dbReference type="Proteomes" id="UP000595636"/>
    </source>
</evidence>
<dbReference type="GO" id="GO:0003677">
    <property type="term" value="F:DNA binding"/>
    <property type="evidence" value="ECO:0007669"/>
    <property type="project" value="UniProtKB-UniRule"/>
</dbReference>
<dbReference type="InterPro" id="IPR011990">
    <property type="entry name" value="TPR-like_helical_dom_sf"/>
</dbReference>
<dbReference type="GO" id="GO:0000160">
    <property type="term" value="P:phosphorelay signal transduction system"/>
    <property type="evidence" value="ECO:0007669"/>
    <property type="project" value="UniProtKB-KW"/>
</dbReference>
<evidence type="ECO:0000256" key="4">
    <source>
        <dbReference type="ARBA" id="ARBA00023125"/>
    </source>
</evidence>
<evidence type="ECO:0000256" key="6">
    <source>
        <dbReference type="PROSITE-ProRule" id="PRU01091"/>
    </source>
</evidence>
<keyword evidence="5" id="KW-0804">Transcription</keyword>
<name>A0A7T7L2S7_9ACTN</name>
<dbReference type="InterPro" id="IPR036388">
    <property type="entry name" value="WH-like_DNA-bd_sf"/>
</dbReference>
<dbReference type="SUPFAM" id="SSF48452">
    <property type="entry name" value="TPR-like"/>
    <property type="match status" value="1"/>
</dbReference>
<organism evidence="8 9">
    <name type="scientific">Streptomyces liliifuscus</name>
    <dbReference type="NCBI Taxonomy" id="2797636"/>
    <lineage>
        <taxon>Bacteria</taxon>
        <taxon>Bacillati</taxon>
        <taxon>Actinomycetota</taxon>
        <taxon>Actinomycetes</taxon>
        <taxon>Kitasatosporales</taxon>
        <taxon>Streptomycetaceae</taxon>
        <taxon>Streptomyces</taxon>
    </lineage>
</organism>
<dbReference type="KEGG" id="slf:JEQ17_42250"/>
<dbReference type="PANTHER" id="PTHR35807">
    <property type="entry name" value="TRANSCRIPTIONAL REGULATOR REDD-RELATED"/>
    <property type="match status" value="1"/>
</dbReference>
<dbReference type="CDD" id="cd15831">
    <property type="entry name" value="BTAD"/>
    <property type="match status" value="1"/>
</dbReference>